<dbReference type="PANTHER" id="PTHR30050">
    <property type="entry name" value="CHROMOSOMAL REPLICATION INITIATOR PROTEIN DNAA"/>
    <property type="match status" value="1"/>
</dbReference>
<organism evidence="3 4">
    <name type="scientific">Fictibacillus iocasae</name>
    <dbReference type="NCBI Taxonomy" id="2715437"/>
    <lineage>
        <taxon>Bacteria</taxon>
        <taxon>Bacillati</taxon>
        <taxon>Bacillota</taxon>
        <taxon>Bacilli</taxon>
        <taxon>Bacillales</taxon>
        <taxon>Fictibacillaceae</taxon>
        <taxon>Fictibacillus</taxon>
    </lineage>
</organism>
<dbReference type="InterPro" id="IPR027417">
    <property type="entry name" value="P-loop_NTPase"/>
</dbReference>
<comment type="caution">
    <text evidence="3">The sequence shown here is derived from an EMBL/GenBank/DDBJ whole genome shotgun (WGS) entry which is preliminary data.</text>
</comment>
<gene>
    <name evidence="3" type="primary">dnaI</name>
    <name evidence="3" type="ORF">ACFQPF_06650</name>
</gene>
<protein>
    <submittedName>
        <fullName evidence="3">Primosomal protein DnaI</fullName>
    </submittedName>
</protein>
<accession>A0ABW2NQV6</accession>
<dbReference type="PANTHER" id="PTHR30050:SF8">
    <property type="entry name" value="PRIMOSOMAL PROTEIN DNAI"/>
    <property type="match status" value="1"/>
</dbReference>
<feature type="domain" description="Primosomal DnaI N-terminal" evidence="2">
    <location>
        <begin position="1"/>
        <end position="97"/>
    </location>
</feature>
<feature type="domain" description="IstB-like ATP-binding" evidence="1">
    <location>
        <begin position="146"/>
        <end position="273"/>
    </location>
</feature>
<dbReference type="NCBIfam" id="NF006505">
    <property type="entry name" value="PRK08939.1"/>
    <property type="match status" value="1"/>
</dbReference>
<dbReference type="InterPro" id="IPR002611">
    <property type="entry name" value="IstB_ATP-bd"/>
</dbReference>
<evidence type="ECO:0000259" key="1">
    <source>
        <dbReference type="Pfam" id="PF01695"/>
    </source>
</evidence>
<evidence type="ECO:0000313" key="4">
    <source>
        <dbReference type="Proteomes" id="UP001596549"/>
    </source>
</evidence>
<dbReference type="Proteomes" id="UP001596549">
    <property type="component" value="Unassembled WGS sequence"/>
</dbReference>
<dbReference type="RefSeq" id="WP_379747826.1">
    <property type="nucleotide sequence ID" value="NZ_JBHTCP010000012.1"/>
</dbReference>
<dbReference type="Gene3D" id="3.40.50.300">
    <property type="entry name" value="P-loop containing nucleotide triphosphate hydrolases"/>
    <property type="match status" value="1"/>
</dbReference>
<dbReference type="EMBL" id="JBHTCP010000012">
    <property type="protein sequence ID" value="MFC7371348.1"/>
    <property type="molecule type" value="Genomic_DNA"/>
</dbReference>
<dbReference type="Pfam" id="PF01695">
    <property type="entry name" value="IstB_IS21"/>
    <property type="match status" value="1"/>
</dbReference>
<keyword evidence="4" id="KW-1185">Reference proteome</keyword>
<dbReference type="CDD" id="cd00009">
    <property type="entry name" value="AAA"/>
    <property type="match status" value="1"/>
</dbReference>
<dbReference type="SUPFAM" id="SSF52540">
    <property type="entry name" value="P-loop containing nucleoside triphosphate hydrolases"/>
    <property type="match status" value="1"/>
</dbReference>
<reference evidence="4" key="1">
    <citation type="journal article" date="2019" name="Int. J. Syst. Evol. Microbiol.">
        <title>The Global Catalogue of Microorganisms (GCM) 10K type strain sequencing project: providing services to taxonomists for standard genome sequencing and annotation.</title>
        <authorList>
            <consortium name="The Broad Institute Genomics Platform"/>
            <consortium name="The Broad Institute Genome Sequencing Center for Infectious Disease"/>
            <person name="Wu L."/>
            <person name="Ma J."/>
        </authorList>
    </citation>
    <scope>NUCLEOTIDE SEQUENCE [LARGE SCALE GENOMIC DNA]</scope>
    <source>
        <strain evidence="4">NBRC 106396</strain>
    </source>
</reference>
<dbReference type="InterPro" id="IPR009928">
    <property type="entry name" value="DnaI_N"/>
</dbReference>
<evidence type="ECO:0000313" key="3">
    <source>
        <dbReference type="EMBL" id="MFC7371348.1"/>
    </source>
</evidence>
<name>A0ABW2NQV6_9BACL</name>
<evidence type="ECO:0000259" key="2">
    <source>
        <dbReference type="Pfam" id="PF07319"/>
    </source>
</evidence>
<sequence>MESIQDAMKQLKNTRNFQEQFESLKNQVLTDRYVSEFLSMHPDVSEAAALKSLSSLYSFSNERKTCDACPGLEACPNLMPGYQPHLKLVREVIEVSYGKCPLKMQEDKQKALSTLMKSYFIPKEILQASFDRLYTVDSGRNEAIRHAVDFVKSVSLGQPAKGLYLHGKFGTGKTYLLGAIANALAEKHIESMIVHTPEFLHEMKSSINNGTFSEKMDMLKKVPVLMLDDIGAEHLTHWVRDEIIGVILQHRMMEKLPTLYSSNYTLDLLTEHLAFDQKGGMEKMKALRIMERIRHLSIPVFMGGEINYRL</sequence>
<proteinExistence type="predicted"/>
<dbReference type="Pfam" id="PF07319">
    <property type="entry name" value="DnaI_N"/>
    <property type="match status" value="1"/>
</dbReference>